<dbReference type="OrthoDB" id="673038at2"/>
<dbReference type="STRING" id="29529.SAMN04488122_4526"/>
<evidence type="ECO:0000313" key="5">
    <source>
        <dbReference type="Proteomes" id="UP000199310"/>
    </source>
</evidence>
<evidence type="ECO:0000259" key="3">
    <source>
        <dbReference type="PROSITE" id="PS50222"/>
    </source>
</evidence>
<evidence type="ECO:0000256" key="1">
    <source>
        <dbReference type="SAM" id="MobiDB-lite"/>
    </source>
</evidence>
<dbReference type="Gene3D" id="1.10.238.10">
    <property type="entry name" value="EF-hand"/>
    <property type="match status" value="1"/>
</dbReference>
<organism evidence="4 5">
    <name type="scientific">Chitinophaga arvensicola</name>
    <dbReference type="NCBI Taxonomy" id="29529"/>
    <lineage>
        <taxon>Bacteria</taxon>
        <taxon>Pseudomonadati</taxon>
        <taxon>Bacteroidota</taxon>
        <taxon>Chitinophagia</taxon>
        <taxon>Chitinophagales</taxon>
        <taxon>Chitinophagaceae</taxon>
        <taxon>Chitinophaga</taxon>
    </lineage>
</organism>
<dbReference type="PROSITE" id="PS50222">
    <property type="entry name" value="EF_HAND_2"/>
    <property type="match status" value="1"/>
</dbReference>
<name>A0A1I0S9R4_9BACT</name>
<dbReference type="Pfam" id="PF13202">
    <property type="entry name" value="EF-hand_5"/>
    <property type="match status" value="2"/>
</dbReference>
<dbReference type="AlphaFoldDB" id="A0A1I0S9R4"/>
<sequence>MKKHFLVAGLLMATLVSVKTYAQQPQQQQPQQQHDREGFFKKLDTDGDGKLSKAEVDAAVAGGDKRLSKLKENFDAIDSNKDTFIDKDELKAYRKKQGAGKKEGGQQ</sequence>
<dbReference type="GO" id="GO:0005509">
    <property type="term" value="F:calcium ion binding"/>
    <property type="evidence" value="ECO:0007669"/>
    <property type="project" value="InterPro"/>
</dbReference>
<evidence type="ECO:0000313" key="4">
    <source>
        <dbReference type="EMBL" id="SEW51834.1"/>
    </source>
</evidence>
<feature type="domain" description="EF-hand" evidence="3">
    <location>
        <begin position="65"/>
        <end position="100"/>
    </location>
</feature>
<keyword evidence="2" id="KW-0732">Signal</keyword>
<dbReference type="SMART" id="SM00054">
    <property type="entry name" value="EFh"/>
    <property type="match status" value="2"/>
</dbReference>
<feature type="signal peptide" evidence="2">
    <location>
        <begin position="1"/>
        <end position="22"/>
    </location>
</feature>
<feature type="compositionally biased region" description="Low complexity" evidence="1">
    <location>
        <begin position="23"/>
        <end position="32"/>
    </location>
</feature>
<dbReference type="InterPro" id="IPR002048">
    <property type="entry name" value="EF_hand_dom"/>
</dbReference>
<proteinExistence type="predicted"/>
<feature type="chain" id="PRO_5011629313" evidence="2">
    <location>
        <begin position="23"/>
        <end position="107"/>
    </location>
</feature>
<evidence type="ECO:0000256" key="2">
    <source>
        <dbReference type="SAM" id="SignalP"/>
    </source>
</evidence>
<dbReference type="EMBL" id="FOJG01000002">
    <property type="protein sequence ID" value="SEW51834.1"/>
    <property type="molecule type" value="Genomic_DNA"/>
</dbReference>
<keyword evidence="5" id="KW-1185">Reference proteome</keyword>
<gene>
    <name evidence="4" type="ORF">SAMN04488122_4526</name>
</gene>
<dbReference type="Proteomes" id="UP000199310">
    <property type="component" value="Unassembled WGS sequence"/>
</dbReference>
<accession>A0A1I0S9R4</accession>
<dbReference type="InterPro" id="IPR011992">
    <property type="entry name" value="EF-hand-dom_pair"/>
</dbReference>
<reference evidence="5" key="1">
    <citation type="submission" date="2016-10" db="EMBL/GenBank/DDBJ databases">
        <authorList>
            <person name="Varghese N."/>
            <person name="Submissions S."/>
        </authorList>
    </citation>
    <scope>NUCLEOTIDE SEQUENCE [LARGE SCALE GENOMIC DNA]</scope>
    <source>
        <strain evidence="5">DSM 3695</strain>
    </source>
</reference>
<dbReference type="RefSeq" id="WP_089898280.1">
    <property type="nucleotide sequence ID" value="NZ_FOJG01000002.1"/>
</dbReference>
<feature type="compositionally biased region" description="Basic and acidic residues" evidence="1">
    <location>
        <begin position="33"/>
        <end position="54"/>
    </location>
</feature>
<dbReference type="SUPFAM" id="SSF47473">
    <property type="entry name" value="EF-hand"/>
    <property type="match status" value="1"/>
</dbReference>
<protein>
    <submittedName>
        <fullName evidence="4">EF hand</fullName>
    </submittedName>
</protein>
<feature type="region of interest" description="Disordered" evidence="1">
    <location>
        <begin position="23"/>
        <end position="54"/>
    </location>
</feature>